<accession>A0A1L8E1E1</accession>
<dbReference type="GO" id="GO:0006796">
    <property type="term" value="P:phosphate-containing compound metabolic process"/>
    <property type="evidence" value="ECO:0007669"/>
    <property type="project" value="UniProtKB-ARBA"/>
</dbReference>
<keyword evidence="5" id="KW-0464">Manganese</keyword>
<evidence type="ECO:0000256" key="4">
    <source>
        <dbReference type="ARBA" id="ARBA00022801"/>
    </source>
</evidence>
<dbReference type="PROSITE" id="PS00584">
    <property type="entry name" value="PFKB_KINASES_2"/>
    <property type="match status" value="1"/>
</dbReference>
<evidence type="ECO:0000256" key="7">
    <source>
        <dbReference type="ARBA" id="ARBA00023295"/>
    </source>
</evidence>
<dbReference type="InterPro" id="IPR011611">
    <property type="entry name" value="PfkB_dom"/>
</dbReference>
<dbReference type="AlphaFoldDB" id="A0A1L8E1E1"/>
<organism evidence="9">
    <name type="scientific">Nyssomyia neivai</name>
    <dbReference type="NCBI Taxonomy" id="330878"/>
    <lineage>
        <taxon>Eukaryota</taxon>
        <taxon>Metazoa</taxon>
        <taxon>Ecdysozoa</taxon>
        <taxon>Arthropoda</taxon>
        <taxon>Hexapoda</taxon>
        <taxon>Insecta</taxon>
        <taxon>Pterygota</taxon>
        <taxon>Neoptera</taxon>
        <taxon>Endopterygota</taxon>
        <taxon>Diptera</taxon>
        <taxon>Nematocera</taxon>
        <taxon>Psychodoidea</taxon>
        <taxon>Psychodidae</taxon>
        <taxon>Nyssomyia</taxon>
    </lineage>
</organism>
<keyword evidence="3" id="KW-0418">Kinase</keyword>
<dbReference type="EMBL" id="GFDF01001575">
    <property type="protein sequence ID" value="JAV12509.1"/>
    <property type="molecule type" value="Transcribed_RNA"/>
</dbReference>
<keyword evidence="4" id="KW-0378">Hydrolase</keyword>
<dbReference type="Pfam" id="PF00294">
    <property type="entry name" value="PfkB"/>
    <property type="match status" value="1"/>
</dbReference>
<dbReference type="InterPro" id="IPR002173">
    <property type="entry name" value="Carboh/pur_kinase_PfkB_CS"/>
</dbReference>
<dbReference type="PANTHER" id="PTHR42909:SF1">
    <property type="entry name" value="CARBOHYDRATE KINASE PFKB DOMAIN-CONTAINING PROTEIN"/>
    <property type="match status" value="1"/>
</dbReference>
<feature type="domain" description="Carbohydrate kinase PfkB" evidence="8">
    <location>
        <begin position="361"/>
        <end position="663"/>
    </location>
</feature>
<keyword evidence="7 9" id="KW-0326">Glycosidase</keyword>
<reference evidence="9" key="1">
    <citation type="submission" date="2016-12" db="EMBL/GenBank/DDBJ databases">
        <title>An insight into the sialome and mialome of the sand fly, Nyssomyia neivai.</title>
        <authorList>
            <person name="Sebastian V."/>
            <person name="Goulart T.M."/>
            <person name="Oliveira W."/>
            <person name="Calvo E."/>
            <person name="Oliveira L.F."/>
            <person name="Pinto M.C."/>
            <person name="Rosselino A.M."/>
            <person name="Ribeiro J.M."/>
        </authorList>
    </citation>
    <scope>NUCLEOTIDE SEQUENCE</scope>
</reference>
<dbReference type="GO" id="GO:0046872">
    <property type="term" value="F:metal ion binding"/>
    <property type="evidence" value="ECO:0007669"/>
    <property type="project" value="UniProtKB-KW"/>
</dbReference>
<evidence type="ECO:0000256" key="1">
    <source>
        <dbReference type="ARBA" id="ARBA00022679"/>
    </source>
</evidence>
<sequence length="701" mass="75408">MLSKFRVCGLNGGWRIFSKVHERKYHRGLIDISPEVSRALRNSQPIVALESTIITHGMPYPQNLNTALEVEDTVRAQNAVPATIAIIKGRIKVGLSQEELVMLAAPDLKAIKTSRRDLAHIVSTGGCGGTTVAGTLIIASTVGIRLFATGGIGGVHRDGHVSMDISADLVELGRSPVAVISSGIKSILDIPRTLEYLETQGVCVATWMCPTMDFPAFYTRKSGEKATINFNSAHEAAQLIDTSLKLNLNSGILIGAPIPQEYAMDDDAIDEAISNAVEEARRDGITGKMVTPYVLGAIGKITDGRSLVANMALIKNNAKIAAQIAVELSSITNATTNVPQVNPHKYCPTIIGGSIVDICYTILNERDIEMNGATYKSETKISAGGVGRNLAEGISKLHGAARFISAVGADQNGAFIRKNLPEICNTDSMITNRAHPTANCAVVLNCAGECKIIVGDMQIHSSISPDLIERNEKAIADSSIIVIDANLTHETMEMIFKLCHKYKKPVFFEPTDMTIAPKPFELSQDLSSAVKFISPNIYELGAIGKFFGAATVPFGEISRFADEKEVLEFTTEMCTAILPHVDTIVLTLGHHGVVIASKNSPECEFFTKDQAYVPSLGHLSGRFYAATPVSSVVSVSGAGDSFASGFISAMLRRKKESVCVAVGFEATRRTLASSKTVPDVLFDANHECWSQKISAEKEFEF</sequence>
<keyword evidence="6" id="KW-0456">Lyase</keyword>
<keyword evidence="2" id="KW-0479">Metal-binding</keyword>
<evidence type="ECO:0000256" key="2">
    <source>
        <dbReference type="ARBA" id="ARBA00022723"/>
    </source>
</evidence>
<evidence type="ECO:0000256" key="5">
    <source>
        <dbReference type="ARBA" id="ARBA00023211"/>
    </source>
</evidence>
<protein>
    <submittedName>
        <fullName evidence="9">Putative pseudouridine-5'-phosphate glycosidase</fullName>
    </submittedName>
</protein>
<dbReference type="HAMAP" id="MF_01876">
    <property type="entry name" value="PsiMP_glycosidase"/>
    <property type="match status" value="1"/>
</dbReference>
<dbReference type="SUPFAM" id="SSF53613">
    <property type="entry name" value="Ribokinase-like"/>
    <property type="match status" value="1"/>
</dbReference>
<evidence type="ECO:0000313" key="9">
    <source>
        <dbReference type="EMBL" id="JAV12509.1"/>
    </source>
</evidence>
<proteinExistence type="inferred from homology"/>
<dbReference type="SUPFAM" id="SSF110581">
    <property type="entry name" value="Indigoidine synthase A-like"/>
    <property type="match status" value="1"/>
</dbReference>
<dbReference type="GO" id="GO:0016301">
    <property type="term" value="F:kinase activity"/>
    <property type="evidence" value="ECO:0007669"/>
    <property type="project" value="UniProtKB-KW"/>
</dbReference>
<dbReference type="InterPro" id="IPR022830">
    <property type="entry name" value="Indigdn_synthA-like"/>
</dbReference>
<evidence type="ECO:0000256" key="6">
    <source>
        <dbReference type="ARBA" id="ARBA00023239"/>
    </source>
</evidence>
<dbReference type="InterPro" id="IPR007342">
    <property type="entry name" value="PsuG"/>
</dbReference>
<dbReference type="PANTHER" id="PTHR42909">
    <property type="entry name" value="ZGC:136858"/>
    <property type="match status" value="1"/>
</dbReference>
<dbReference type="Gene3D" id="3.40.1790.10">
    <property type="entry name" value="Indigoidine synthase domain"/>
    <property type="match status" value="1"/>
</dbReference>
<dbReference type="Gene3D" id="3.40.1190.20">
    <property type="match status" value="1"/>
</dbReference>
<evidence type="ECO:0000256" key="3">
    <source>
        <dbReference type="ARBA" id="ARBA00022777"/>
    </source>
</evidence>
<dbReference type="GO" id="GO:0005737">
    <property type="term" value="C:cytoplasm"/>
    <property type="evidence" value="ECO:0007669"/>
    <property type="project" value="TreeGrafter"/>
</dbReference>
<name>A0A1L8E1E1_9DIPT</name>
<dbReference type="GO" id="GO:0004730">
    <property type="term" value="F:pseudouridylate synthase activity"/>
    <property type="evidence" value="ECO:0007669"/>
    <property type="project" value="InterPro"/>
</dbReference>
<keyword evidence="1" id="KW-0808">Transferase</keyword>
<dbReference type="GO" id="GO:0016798">
    <property type="term" value="F:hydrolase activity, acting on glycosyl bonds"/>
    <property type="evidence" value="ECO:0007669"/>
    <property type="project" value="UniProtKB-KW"/>
</dbReference>
<dbReference type="Pfam" id="PF04227">
    <property type="entry name" value="Indigoidine_A"/>
    <property type="match status" value="1"/>
</dbReference>
<evidence type="ECO:0000259" key="8">
    <source>
        <dbReference type="Pfam" id="PF00294"/>
    </source>
</evidence>
<dbReference type="InterPro" id="IPR029056">
    <property type="entry name" value="Ribokinase-like"/>
</dbReference>